<sequence length="172" mass="18123">MKRVAALFPLLLAACGEPELTPAQREAAEEHAIASVEAAQIVPPAPVTPEIILFEDIERYNLSGAGCSFMSAGEPARAPDGEGVLALASERAAYIKIDGDLHRLAPDAGSPALPLGARGKYDGKEYVMVLDIASEEGRQSGTETVDFPARIELRNARDQTVYAETGTAECGA</sequence>
<accession>A0A4Q2KLJ7</accession>
<gene>
    <name evidence="1" type="ORF">ETX26_05600</name>
</gene>
<organism evidence="1 2">
    <name type="scientific">Pelagerythrobacter rhizovicinus</name>
    <dbReference type="NCBI Taxonomy" id="2268576"/>
    <lineage>
        <taxon>Bacteria</taxon>
        <taxon>Pseudomonadati</taxon>
        <taxon>Pseudomonadota</taxon>
        <taxon>Alphaproteobacteria</taxon>
        <taxon>Sphingomonadales</taxon>
        <taxon>Erythrobacteraceae</taxon>
        <taxon>Pelagerythrobacter</taxon>
    </lineage>
</organism>
<proteinExistence type="predicted"/>
<dbReference type="OrthoDB" id="7504757at2"/>
<dbReference type="EMBL" id="SDPV01000001">
    <property type="protein sequence ID" value="RXZ66185.1"/>
    <property type="molecule type" value="Genomic_DNA"/>
</dbReference>
<dbReference type="PROSITE" id="PS51257">
    <property type="entry name" value="PROKAR_LIPOPROTEIN"/>
    <property type="match status" value="1"/>
</dbReference>
<dbReference type="Proteomes" id="UP000293623">
    <property type="component" value="Unassembled WGS sequence"/>
</dbReference>
<dbReference type="AlphaFoldDB" id="A0A4Q2KLJ7"/>
<keyword evidence="2" id="KW-1185">Reference proteome</keyword>
<reference evidence="1 2" key="1">
    <citation type="submission" date="2019-01" db="EMBL/GenBank/DDBJ databases">
        <title>Altererythrobacter rhizovicinus sp. nov., isolated from the rhizosphere soil of Haloxylon ammodendron.</title>
        <authorList>
            <person name="Li H.-P."/>
            <person name="Gou J.-Y."/>
            <person name="Yao D."/>
            <person name="Han Q.-Q."/>
            <person name="Shao K.-Z."/>
            <person name="Zhao Q."/>
            <person name="Zhang J.-L."/>
        </authorList>
    </citation>
    <scope>NUCLEOTIDE SEQUENCE [LARGE SCALE GENOMIC DNA]</scope>
    <source>
        <strain evidence="1 2">AY-3R</strain>
    </source>
</reference>
<comment type="caution">
    <text evidence="1">The sequence shown here is derived from an EMBL/GenBank/DDBJ whole genome shotgun (WGS) entry which is preliminary data.</text>
</comment>
<evidence type="ECO:0000313" key="2">
    <source>
        <dbReference type="Proteomes" id="UP000293623"/>
    </source>
</evidence>
<dbReference type="RefSeq" id="WP_129523659.1">
    <property type="nucleotide sequence ID" value="NZ_SDPV01000001.1"/>
</dbReference>
<evidence type="ECO:0000313" key="1">
    <source>
        <dbReference type="EMBL" id="RXZ66185.1"/>
    </source>
</evidence>
<name>A0A4Q2KLJ7_9SPHN</name>
<protein>
    <submittedName>
        <fullName evidence="1">Uncharacterized protein</fullName>
    </submittedName>
</protein>